<dbReference type="SUPFAM" id="SSF47473">
    <property type="entry name" value="EF-hand"/>
    <property type="match status" value="1"/>
</dbReference>
<dbReference type="InterPro" id="IPR039865">
    <property type="entry name" value="PPP2R3C"/>
</dbReference>
<evidence type="ECO:0000256" key="4">
    <source>
        <dbReference type="SAM" id="MobiDB-lite"/>
    </source>
</evidence>
<dbReference type="GO" id="GO:0000226">
    <property type="term" value="P:microtubule cytoskeleton organization"/>
    <property type="evidence" value="ECO:0007669"/>
    <property type="project" value="TreeGrafter"/>
</dbReference>
<evidence type="ECO:0000313" key="7">
    <source>
        <dbReference type="Proteomes" id="UP000179807"/>
    </source>
</evidence>
<evidence type="ECO:0000313" key="6">
    <source>
        <dbReference type="EMBL" id="OHT01646.1"/>
    </source>
</evidence>
<dbReference type="GO" id="GO:0035303">
    <property type="term" value="P:regulation of dephosphorylation"/>
    <property type="evidence" value="ECO:0007669"/>
    <property type="project" value="InterPro"/>
</dbReference>
<proteinExistence type="predicted"/>
<evidence type="ECO:0000256" key="3">
    <source>
        <dbReference type="ARBA" id="ARBA00022837"/>
    </source>
</evidence>
<dbReference type="InterPro" id="IPR011992">
    <property type="entry name" value="EF-hand-dom_pair"/>
</dbReference>
<keyword evidence="7" id="KW-1185">Reference proteome</keyword>
<dbReference type="InterPro" id="IPR002048">
    <property type="entry name" value="EF_hand_dom"/>
</dbReference>
<keyword evidence="2" id="KW-0963">Cytoplasm</keyword>
<evidence type="ECO:0000256" key="2">
    <source>
        <dbReference type="ARBA" id="ARBA00022490"/>
    </source>
</evidence>
<dbReference type="OrthoDB" id="10265007at2759"/>
<evidence type="ECO:0000259" key="5">
    <source>
        <dbReference type="PROSITE" id="PS50222"/>
    </source>
</evidence>
<dbReference type="Gene3D" id="1.10.238.10">
    <property type="entry name" value="EF-hand"/>
    <property type="match status" value="1"/>
</dbReference>
<accession>A0A1J4JVT9</accession>
<dbReference type="GO" id="GO:0005737">
    <property type="term" value="C:cytoplasm"/>
    <property type="evidence" value="ECO:0007669"/>
    <property type="project" value="UniProtKB-SubCell"/>
</dbReference>
<comment type="subcellular location">
    <subcellularLocation>
        <location evidence="1">Cytoplasm</location>
    </subcellularLocation>
</comment>
<sequence>MSFQMKNLQELVNINSYELYAEKTRQMGYPEVADEMQKLISRSKKSENESDSKKPIIPIFYDNFRGRFNKNNAVHRFLIKGRFLSLKIKSFFQQDDISRIQKEIGIGKALFDQDKFDKLSNEFGSPKNQIFLPIILDNFRIENTNYFQANKYINFIRIIIKVQNALSMIYKSDPFIEKRITEITLTKFVENYTQTLEKLSKFADNFSWFLEYYGQIVIARFMFQFSSIHDFKIDTRTFITSNLFYNLIELDSSPNNKENPFQPHEIIHIYNLYVGLDTDGVGLLTAENMKKFENYEFSDAFLKRLFDIISLQEQTFDFYQFILLYFQLRNMTSRPGTQFFFEVLDLDGDGVISRNDINYFYKAIVTETNVKNHDYDAFLSKILDIISCQSEFVTEEDLLDSENQELFFKLLIDLNTFKDWEQQSDDGCDDDEEEYEEEEEEERRGN</sequence>
<keyword evidence="3" id="KW-0106">Calcium</keyword>
<name>A0A1J4JVT9_9EUKA</name>
<dbReference type="PANTHER" id="PTHR12085">
    <property type="entry name" value="SERINE/THREONINE-PROTEIN PHOSPHATASE 2A REGULATORY SUBUNIT B'' SUBUNIT GAMMA"/>
    <property type="match status" value="1"/>
</dbReference>
<gene>
    <name evidence="6" type="ORF">TRFO_31470</name>
</gene>
<dbReference type="GeneID" id="94842657"/>
<dbReference type="InterPro" id="IPR018247">
    <property type="entry name" value="EF_Hand_1_Ca_BS"/>
</dbReference>
<dbReference type="VEuPathDB" id="TrichDB:TRFO_31470"/>
<protein>
    <submittedName>
        <fullName evidence="6">EF hand family protein</fullName>
    </submittedName>
</protein>
<evidence type="ECO:0000256" key="1">
    <source>
        <dbReference type="ARBA" id="ARBA00004496"/>
    </source>
</evidence>
<feature type="domain" description="EF-hand" evidence="5">
    <location>
        <begin position="332"/>
        <end position="367"/>
    </location>
</feature>
<dbReference type="PROSITE" id="PS00018">
    <property type="entry name" value="EF_HAND_1"/>
    <property type="match status" value="1"/>
</dbReference>
<dbReference type="Proteomes" id="UP000179807">
    <property type="component" value="Unassembled WGS sequence"/>
</dbReference>
<dbReference type="PANTHER" id="PTHR12085:SF3">
    <property type="entry name" value="SERINE_THREONINE-PROTEIN PHOSPHATASE 2A REGULATORY SUBUNIT B'' SUBUNIT GAMMA"/>
    <property type="match status" value="1"/>
</dbReference>
<dbReference type="PROSITE" id="PS50222">
    <property type="entry name" value="EF_HAND_2"/>
    <property type="match status" value="1"/>
</dbReference>
<comment type="caution">
    <text evidence="6">The sequence shown here is derived from an EMBL/GenBank/DDBJ whole genome shotgun (WGS) entry which is preliminary data.</text>
</comment>
<dbReference type="RefSeq" id="XP_068354782.1">
    <property type="nucleotide sequence ID" value="XM_068507953.1"/>
</dbReference>
<feature type="compositionally biased region" description="Acidic residues" evidence="4">
    <location>
        <begin position="422"/>
        <end position="446"/>
    </location>
</feature>
<organism evidence="6 7">
    <name type="scientific">Tritrichomonas foetus</name>
    <dbReference type="NCBI Taxonomy" id="1144522"/>
    <lineage>
        <taxon>Eukaryota</taxon>
        <taxon>Metamonada</taxon>
        <taxon>Parabasalia</taxon>
        <taxon>Tritrichomonadida</taxon>
        <taxon>Tritrichomonadidae</taxon>
        <taxon>Tritrichomonas</taxon>
    </lineage>
</organism>
<dbReference type="EMBL" id="MLAK01000902">
    <property type="protein sequence ID" value="OHT01646.1"/>
    <property type="molecule type" value="Genomic_DNA"/>
</dbReference>
<dbReference type="GO" id="GO:0030865">
    <property type="term" value="P:cortical cytoskeleton organization"/>
    <property type="evidence" value="ECO:0007669"/>
    <property type="project" value="TreeGrafter"/>
</dbReference>
<feature type="region of interest" description="Disordered" evidence="4">
    <location>
        <begin position="421"/>
        <end position="446"/>
    </location>
</feature>
<dbReference type="GO" id="GO:0005509">
    <property type="term" value="F:calcium ion binding"/>
    <property type="evidence" value="ECO:0007669"/>
    <property type="project" value="InterPro"/>
</dbReference>
<dbReference type="AlphaFoldDB" id="A0A1J4JVT9"/>
<reference evidence="6" key="1">
    <citation type="submission" date="2016-10" db="EMBL/GenBank/DDBJ databases">
        <authorList>
            <person name="Benchimol M."/>
            <person name="Almeida L.G."/>
            <person name="Vasconcelos A.T."/>
            <person name="Perreira-Neves A."/>
            <person name="Rosa I.A."/>
            <person name="Tasca T."/>
            <person name="Bogo M.R."/>
            <person name="de Souza W."/>
        </authorList>
    </citation>
    <scope>NUCLEOTIDE SEQUENCE [LARGE SCALE GENOMIC DNA]</scope>
    <source>
        <strain evidence="6">K</strain>
    </source>
</reference>
<dbReference type="GO" id="GO:0005819">
    <property type="term" value="C:spindle"/>
    <property type="evidence" value="ECO:0007669"/>
    <property type="project" value="TreeGrafter"/>
</dbReference>